<reference evidence="1 2" key="1">
    <citation type="journal article" date="2012" name="J. Bacteriol.">
        <title>Draft Genome Sequence of an Ammonia-Oxidizing Archaeon, "Candidatus Nitrosopumilus sediminis" AR2, from Svalbard in the Arctic Circle.</title>
        <authorList>
            <person name="Park S.J."/>
            <person name="Kim J.G."/>
            <person name="Jung M.Y."/>
            <person name="Kim S.J."/>
            <person name="Cha I.T."/>
            <person name="Ghai R."/>
            <person name="Martin-Cuadrado A.B."/>
            <person name="Rodriguez-Valera F."/>
            <person name="Rhee S.K."/>
        </authorList>
    </citation>
    <scope>NUCLEOTIDE SEQUENCE [LARGE SCALE GENOMIC DNA]</scope>
    <source>
        <strain evidence="1 2">AR2</strain>
    </source>
</reference>
<keyword evidence="2" id="KW-1185">Reference proteome</keyword>
<organism evidence="1 2">
    <name type="scientific">Candidatus Nitrosopumilus sediminis</name>
    <dbReference type="NCBI Taxonomy" id="1229909"/>
    <lineage>
        <taxon>Archaea</taxon>
        <taxon>Nitrososphaerota</taxon>
        <taxon>Nitrososphaeria</taxon>
        <taxon>Nitrosopumilales</taxon>
        <taxon>Nitrosopumilaceae</taxon>
        <taxon>Nitrosopumilus</taxon>
    </lineage>
</organism>
<dbReference type="KEGG" id="nir:NSED_06175"/>
<proteinExistence type="predicted"/>
<dbReference type="EMBL" id="CP003843">
    <property type="protein sequence ID" value="AFS83037.1"/>
    <property type="molecule type" value="Genomic_DNA"/>
</dbReference>
<dbReference type="Proteomes" id="UP000006100">
    <property type="component" value="Chromosome"/>
</dbReference>
<dbReference type="PATRIC" id="fig|1229909.8.peg.1358"/>
<dbReference type="OrthoDB" id="11252at2157"/>
<dbReference type="GeneID" id="13697030"/>
<evidence type="ECO:0008006" key="3">
    <source>
        <dbReference type="Google" id="ProtNLM"/>
    </source>
</evidence>
<protein>
    <recommendedName>
        <fullName evidence="3">HPt domain-containing protein</fullName>
    </recommendedName>
</protein>
<dbReference type="InterPro" id="IPR036641">
    <property type="entry name" value="HPT_dom_sf"/>
</dbReference>
<name>K0BD88_9ARCH</name>
<dbReference type="HOGENOM" id="CLU_2055957_0_0_2"/>
<dbReference type="GO" id="GO:0000160">
    <property type="term" value="P:phosphorelay signal transduction system"/>
    <property type="evidence" value="ECO:0007669"/>
    <property type="project" value="InterPro"/>
</dbReference>
<sequence>MSDEFLDVAKREIGEEICGLESLLDRCKDDHDVVEIASKFQKHTHKIMGLAPMMGNASLGEVAKSLDSLLKKFTDVDAVGIFSLLSEILPFMRSLMIEPDYDSVKVNEKISKIENLSN</sequence>
<dbReference type="SUPFAM" id="SSF47226">
    <property type="entry name" value="Histidine-containing phosphotransfer domain, HPT domain"/>
    <property type="match status" value="1"/>
</dbReference>
<evidence type="ECO:0000313" key="1">
    <source>
        <dbReference type="EMBL" id="AFS83037.1"/>
    </source>
</evidence>
<dbReference type="RefSeq" id="WP_014965407.1">
    <property type="nucleotide sequence ID" value="NC_018656.1"/>
</dbReference>
<dbReference type="AlphaFoldDB" id="K0BD88"/>
<dbReference type="Gene3D" id="1.20.120.160">
    <property type="entry name" value="HPT domain"/>
    <property type="match status" value="1"/>
</dbReference>
<accession>K0BD88</accession>
<dbReference type="STRING" id="1229909.NSED_06175"/>
<gene>
    <name evidence="1" type="ORF">NSED_06175</name>
</gene>
<evidence type="ECO:0000313" key="2">
    <source>
        <dbReference type="Proteomes" id="UP000006100"/>
    </source>
</evidence>